<sequence length="483" mass="54745">MRGKGIFRMTGIRREIFLYYLIVIIIMSGISVLSYYNARNATDRMSGIFADYMELNDLYSGINSLEAEVEKYLSTRSSDALLSYYTLYNELESKSHEMTADYSYDVESLMMKDIGNMIQNLLIKTDDAINAKRARNSSQYIKSFTEANQIAGYIQSYINELLYNNLDKGAAQYSNIAKNVSYISYLEIFLISGSIALSLFLAVYLTGRITGPLIELSHSAERVSEGDFNVEPLIDITANDEVKVLADAFGRMLASIKEYIKEIKEQAELKTRLKEAELKALQSQINPHFLFNTLNAASQLAMMEGADKSSEFIGKVASLFRYNLRQMDQPVTLKDEIDNVRDYMYILKTRFGDKVDFEIYADEDILDFKVPVTIIQPVVENAFVHGIEDIEGKGFIKIEARYYKPYIYVKVTDNGKGMDRDTVSKILSPDKSGESSSIGLHNVIKRLMLFYDIENVRDVIEICSEEGKGTTVSLKLPAKGDKL</sequence>
<comment type="catalytic activity">
    <reaction evidence="1">
        <text>ATP + protein L-histidine = ADP + protein N-phospho-L-histidine.</text>
        <dbReference type="EC" id="2.7.13.3"/>
    </reaction>
</comment>
<dbReference type="SMART" id="SM00304">
    <property type="entry name" value="HAMP"/>
    <property type="match status" value="1"/>
</dbReference>
<dbReference type="GO" id="GO:0005524">
    <property type="term" value="F:ATP binding"/>
    <property type="evidence" value="ECO:0007669"/>
    <property type="project" value="UniProtKB-KW"/>
</dbReference>
<accession>F3ZWC7</accession>
<keyword evidence="10" id="KW-0067">ATP-binding</keyword>
<evidence type="ECO:0000256" key="10">
    <source>
        <dbReference type="ARBA" id="ARBA00022840"/>
    </source>
</evidence>
<dbReference type="STRING" id="697281.Mahau_2372"/>
<evidence type="ECO:0000259" key="16">
    <source>
        <dbReference type="PROSITE" id="PS50109"/>
    </source>
</evidence>
<evidence type="ECO:0000256" key="7">
    <source>
        <dbReference type="ARBA" id="ARBA00022692"/>
    </source>
</evidence>
<evidence type="ECO:0000256" key="5">
    <source>
        <dbReference type="ARBA" id="ARBA00022553"/>
    </source>
</evidence>
<evidence type="ECO:0000256" key="8">
    <source>
        <dbReference type="ARBA" id="ARBA00022741"/>
    </source>
</evidence>
<keyword evidence="4" id="KW-1003">Cell membrane</keyword>
<keyword evidence="13 15" id="KW-0472">Membrane</keyword>
<dbReference type="InterPro" id="IPR003594">
    <property type="entry name" value="HATPase_dom"/>
</dbReference>
<dbReference type="HOGENOM" id="CLU_020473_5_1_9"/>
<evidence type="ECO:0000313" key="19">
    <source>
        <dbReference type="Proteomes" id="UP000008457"/>
    </source>
</evidence>
<keyword evidence="19" id="KW-1185">Reference proteome</keyword>
<evidence type="ECO:0000256" key="13">
    <source>
        <dbReference type="ARBA" id="ARBA00023136"/>
    </source>
</evidence>
<dbReference type="Pfam" id="PF00672">
    <property type="entry name" value="HAMP"/>
    <property type="match status" value="1"/>
</dbReference>
<dbReference type="GO" id="GO:0000155">
    <property type="term" value="F:phosphorelay sensor kinase activity"/>
    <property type="evidence" value="ECO:0007669"/>
    <property type="project" value="InterPro"/>
</dbReference>
<dbReference type="EC" id="2.7.13.3" evidence="3"/>
<evidence type="ECO:0000256" key="1">
    <source>
        <dbReference type="ARBA" id="ARBA00000085"/>
    </source>
</evidence>
<dbReference type="eggNOG" id="COG2972">
    <property type="taxonomic scope" value="Bacteria"/>
</dbReference>
<keyword evidence="7 15" id="KW-0812">Transmembrane</keyword>
<dbReference type="AlphaFoldDB" id="F3ZWC7"/>
<dbReference type="Gene3D" id="3.30.565.10">
    <property type="entry name" value="Histidine kinase-like ATPase, C-terminal domain"/>
    <property type="match status" value="1"/>
</dbReference>
<dbReference type="Gene3D" id="6.10.340.10">
    <property type="match status" value="1"/>
</dbReference>
<evidence type="ECO:0000313" key="18">
    <source>
        <dbReference type="EMBL" id="AEE97536.1"/>
    </source>
</evidence>
<dbReference type="EMBL" id="CP002360">
    <property type="protein sequence ID" value="AEE97536.1"/>
    <property type="molecule type" value="Genomic_DNA"/>
</dbReference>
<dbReference type="PANTHER" id="PTHR34220:SF11">
    <property type="entry name" value="SENSOR PROTEIN KINASE HPTS"/>
    <property type="match status" value="1"/>
</dbReference>
<feature type="transmembrane region" description="Helical" evidence="15">
    <location>
        <begin position="182"/>
        <end position="205"/>
    </location>
</feature>
<evidence type="ECO:0000256" key="15">
    <source>
        <dbReference type="SAM" id="Phobius"/>
    </source>
</evidence>
<dbReference type="Pfam" id="PF06580">
    <property type="entry name" value="His_kinase"/>
    <property type="match status" value="1"/>
</dbReference>
<evidence type="ECO:0000256" key="3">
    <source>
        <dbReference type="ARBA" id="ARBA00012438"/>
    </source>
</evidence>
<gene>
    <name evidence="18" type="ordered locus">Mahau_2372</name>
</gene>
<protein>
    <recommendedName>
        <fullName evidence="3">histidine kinase</fullName>
        <ecNumber evidence="3">2.7.13.3</ecNumber>
    </recommendedName>
</protein>
<dbReference type="RefSeq" id="WP_013781962.1">
    <property type="nucleotide sequence ID" value="NC_015520.1"/>
</dbReference>
<keyword evidence="8" id="KW-0547">Nucleotide-binding</keyword>
<dbReference type="PANTHER" id="PTHR34220">
    <property type="entry name" value="SENSOR HISTIDINE KINASE YPDA"/>
    <property type="match status" value="1"/>
</dbReference>
<evidence type="ECO:0000259" key="17">
    <source>
        <dbReference type="PROSITE" id="PS50885"/>
    </source>
</evidence>
<dbReference type="PROSITE" id="PS50885">
    <property type="entry name" value="HAMP"/>
    <property type="match status" value="1"/>
</dbReference>
<dbReference type="CDD" id="cd06225">
    <property type="entry name" value="HAMP"/>
    <property type="match status" value="1"/>
</dbReference>
<name>F3ZWC7_MAHA5</name>
<dbReference type="PROSITE" id="PS50109">
    <property type="entry name" value="HIS_KIN"/>
    <property type="match status" value="1"/>
</dbReference>
<dbReference type="SUPFAM" id="SSF55874">
    <property type="entry name" value="ATPase domain of HSP90 chaperone/DNA topoisomerase II/histidine kinase"/>
    <property type="match status" value="1"/>
</dbReference>
<proteinExistence type="predicted"/>
<dbReference type="Proteomes" id="UP000008457">
    <property type="component" value="Chromosome"/>
</dbReference>
<comment type="subcellular location">
    <subcellularLocation>
        <location evidence="2">Cell membrane</location>
        <topology evidence="2">Multi-pass membrane protein</topology>
    </subcellularLocation>
</comment>
<dbReference type="SUPFAM" id="SSF158472">
    <property type="entry name" value="HAMP domain-like"/>
    <property type="match status" value="1"/>
</dbReference>
<evidence type="ECO:0000256" key="9">
    <source>
        <dbReference type="ARBA" id="ARBA00022777"/>
    </source>
</evidence>
<dbReference type="InterPro" id="IPR005467">
    <property type="entry name" value="His_kinase_dom"/>
</dbReference>
<keyword evidence="6" id="KW-0808">Transferase</keyword>
<keyword evidence="9 18" id="KW-0418">Kinase</keyword>
<evidence type="ECO:0000256" key="11">
    <source>
        <dbReference type="ARBA" id="ARBA00022989"/>
    </source>
</evidence>
<dbReference type="GO" id="GO:0005886">
    <property type="term" value="C:plasma membrane"/>
    <property type="evidence" value="ECO:0007669"/>
    <property type="project" value="UniProtKB-SubCell"/>
</dbReference>
<reference evidence="18 19" key="2">
    <citation type="journal article" date="2011" name="Stand. Genomic Sci.">
        <title>Complete genome sequence of Mahella australiensis type strain (50-1 BON).</title>
        <authorList>
            <person name="Sikorski J."/>
            <person name="Teshima H."/>
            <person name="Nolan M."/>
            <person name="Lucas S."/>
            <person name="Hammon N."/>
            <person name="Deshpande S."/>
            <person name="Cheng J.F."/>
            <person name="Pitluck S."/>
            <person name="Liolios K."/>
            <person name="Pagani I."/>
            <person name="Ivanova N."/>
            <person name="Huntemann M."/>
            <person name="Mavromatis K."/>
            <person name="Ovchinikova G."/>
            <person name="Pati A."/>
            <person name="Tapia R."/>
            <person name="Han C."/>
            <person name="Goodwin L."/>
            <person name="Chen A."/>
            <person name="Palaniappan K."/>
            <person name="Land M."/>
            <person name="Hauser L."/>
            <person name="Ngatchou-Djao O.D."/>
            <person name="Rohde M."/>
            <person name="Pukall R."/>
            <person name="Spring S."/>
            <person name="Abt B."/>
            <person name="Goker M."/>
            <person name="Detter J.C."/>
            <person name="Woyke T."/>
            <person name="Bristow J."/>
            <person name="Markowitz V."/>
            <person name="Hugenholtz P."/>
            <person name="Eisen J.A."/>
            <person name="Kyrpides N.C."/>
            <person name="Klenk H.P."/>
            <person name="Lapidus A."/>
        </authorList>
    </citation>
    <scope>NUCLEOTIDE SEQUENCE [LARGE SCALE GENOMIC DNA]</scope>
    <source>
        <strain evidence="19">DSM 15567 / CIP 107919 / 50-1 BON</strain>
    </source>
</reference>
<dbReference type="InterPro" id="IPR003660">
    <property type="entry name" value="HAMP_dom"/>
</dbReference>
<feature type="transmembrane region" description="Helical" evidence="15">
    <location>
        <begin position="16"/>
        <end position="36"/>
    </location>
</feature>
<evidence type="ECO:0000256" key="12">
    <source>
        <dbReference type="ARBA" id="ARBA00023012"/>
    </source>
</evidence>
<keyword evidence="5" id="KW-0597">Phosphoprotein</keyword>
<dbReference type="KEGG" id="mas:Mahau_2372"/>
<reference evidence="19" key="1">
    <citation type="submission" date="2010-11" db="EMBL/GenBank/DDBJ databases">
        <title>The complete genome of Mahella australiensis DSM 15567.</title>
        <authorList>
            <consortium name="US DOE Joint Genome Institute (JGI-PGF)"/>
            <person name="Lucas S."/>
            <person name="Copeland A."/>
            <person name="Lapidus A."/>
            <person name="Bruce D."/>
            <person name="Goodwin L."/>
            <person name="Pitluck S."/>
            <person name="Kyrpides N."/>
            <person name="Mavromatis K."/>
            <person name="Pagani I."/>
            <person name="Ivanova N."/>
            <person name="Teshima H."/>
            <person name="Brettin T."/>
            <person name="Detter J.C."/>
            <person name="Han C."/>
            <person name="Tapia R."/>
            <person name="Land M."/>
            <person name="Hauser L."/>
            <person name="Markowitz V."/>
            <person name="Cheng J.-F."/>
            <person name="Hugenholtz P."/>
            <person name="Woyke T."/>
            <person name="Wu D."/>
            <person name="Spring S."/>
            <person name="Pukall R."/>
            <person name="Steenblock K."/>
            <person name="Schneider S."/>
            <person name="Klenk H.-P."/>
            <person name="Eisen J.A."/>
        </authorList>
    </citation>
    <scope>NUCLEOTIDE SEQUENCE [LARGE SCALE GENOMIC DNA]</scope>
    <source>
        <strain evidence="19">DSM 15567 / CIP 107919 / 50-1 BON</strain>
    </source>
</reference>
<evidence type="ECO:0000256" key="14">
    <source>
        <dbReference type="SAM" id="Coils"/>
    </source>
</evidence>
<keyword evidence="12" id="KW-0902">Two-component regulatory system</keyword>
<keyword evidence="11 15" id="KW-1133">Transmembrane helix</keyword>
<dbReference type="Pfam" id="PF02518">
    <property type="entry name" value="HATPase_c"/>
    <property type="match status" value="1"/>
</dbReference>
<keyword evidence="14" id="KW-0175">Coiled coil</keyword>
<feature type="domain" description="HAMP" evidence="17">
    <location>
        <begin position="207"/>
        <end position="261"/>
    </location>
</feature>
<feature type="domain" description="Histidine kinase" evidence="16">
    <location>
        <begin position="375"/>
        <end position="480"/>
    </location>
</feature>
<organism evidence="18 19">
    <name type="scientific">Mahella australiensis (strain DSM 15567 / CIP 107919 / 50-1 BON)</name>
    <dbReference type="NCBI Taxonomy" id="697281"/>
    <lineage>
        <taxon>Bacteria</taxon>
        <taxon>Bacillati</taxon>
        <taxon>Bacillota</taxon>
        <taxon>Clostridia</taxon>
        <taxon>Thermoanaerobacterales</taxon>
        <taxon>Thermoanaerobacterales Family IV. Incertae Sedis</taxon>
        <taxon>Mahella</taxon>
    </lineage>
</organism>
<feature type="coiled-coil region" evidence="14">
    <location>
        <begin position="256"/>
        <end position="284"/>
    </location>
</feature>
<dbReference type="InterPro" id="IPR036890">
    <property type="entry name" value="HATPase_C_sf"/>
</dbReference>
<dbReference type="InterPro" id="IPR010559">
    <property type="entry name" value="Sig_transdc_His_kin_internal"/>
</dbReference>
<evidence type="ECO:0000256" key="6">
    <source>
        <dbReference type="ARBA" id="ARBA00022679"/>
    </source>
</evidence>
<dbReference type="InterPro" id="IPR050640">
    <property type="entry name" value="Bact_2-comp_sensor_kinase"/>
</dbReference>
<evidence type="ECO:0000256" key="2">
    <source>
        <dbReference type="ARBA" id="ARBA00004651"/>
    </source>
</evidence>
<dbReference type="OrthoDB" id="9809348at2"/>
<evidence type="ECO:0000256" key="4">
    <source>
        <dbReference type="ARBA" id="ARBA00022475"/>
    </source>
</evidence>